<evidence type="ECO:0000256" key="3">
    <source>
        <dbReference type="ARBA" id="ARBA00023082"/>
    </source>
</evidence>
<dbReference type="GO" id="GO:0016987">
    <property type="term" value="F:sigma factor activity"/>
    <property type="evidence" value="ECO:0007669"/>
    <property type="project" value="UniProtKB-KW"/>
</dbReference>
<comment type="caution">
    <text evidence="6">The sequence shown here is derived from an EMBL/GenBank/DDBJ whole genome shotgun (WGS) entry which is preliminary data.</text>
</comment>
<dbReference type="SUPFAM" id="SSF88659">
    <property type="entry name" value="Sigma3 and sigma4 domains of RNA polymerase sigma factors"/>
    <property type="match status" value="1"/>
</dbReference>
<dbReference type="Gene3D" id="1.10.1740.10">
    <property type="match status" value="1"/>
</dbReference>
<dbReference type="InterPro" id="IPR013249">
    <property type="entry name" value="RNA_pol_sigma70_r4_t2"/>
</dbReference>
<evidence type="ECO:0000259" key="5">
    <source>
        <dbReference type="Pfam" id="PF08281"/>
    </source>
</evidence>
<keyword evidence="2" id="KW-0805">Transcription regulation</keyword>
<dbReference type="InterPro" id="IPR036388">
    <property type="entry name" value="WH-like_DNA-bd_sf"/>
</dbReference>
<evidence type="ECO:0000256" key="4">
    <source>
        <dbReference type="ARBA" id="ARBA00023163"/>
    </source>
</evidence>
<gene>
    <name evidence="6" type="ORF">HNQ88_005074</name>
</gene>
<dbReference type="Proteomes" id="UP001185092">
    <property type="component" value="Unassembled WGS sequence"/>
</dbReference>
<evidence type="ECO:0000256" key="1">
    <source>
        <dbReference type="ARBA" id="ARBA00010641"/>
    </source>
</evidence>
<evidence type="ECO:0000313" key="6">
    <source>
        <dbReference type="EMBL" id="MDR6241987.1"/>
    </source>
</evidence>
<dbReference type="InterPro" id="IPR014284">
    <property type="entry name" value="RNA_pol_sigma-70_dom"/>
</dbReference>
<dbReference type="Gene3D" id="1.10.10.10">
    <property type="entry name" value="Winged helix-like DNA-binding domain superfamily/Winged helix DNA-binding domain"/>
    <property type="match status" value="1"/>
</dbReference>
<name>A0AAE3XSW9_9BACT</name>
<dbReference type="InterPro" id="IPR013324">
    <property type="entry name" value="RNA_pol_sigma_r3/r4-like"/>
</dbReference>
<dbReference type="EMBL" id="JAVDQD010000015">
    <property type="protein sequence ID" value="MDR6241987.1"/>
    <property type="molecule type" value="Genomic_DNA"/>
</dbReference>
<dbReference type="GO" id="GO:0003677">
    <property type="term" value="F:DNA binding"/>
    <property type="evidence" value="ECO:0007669"/>
    <property type="project" value="InterPro"/>
</dbReference>
<dbReference type="NCBIfam" id="TIGR02937">
    <property type="entry name" value="sigma70-ECF"/>
    <property type="match status" value="1"/>
</dbReference>
<comment type="similarity">
    <text evidence="1">Belongs to the sigma-70 factor family. ECF subfamily.</text>
</comment>
<dbReference type="CDD" id="cd06171">
    <property type="entry name" value="Sigma70_r4"/>
    <property type="match status" value="1"/>
</dbReference>
<feature type="domain" description="RNA polymerase sigma factor 70 region 4 type 2" evidence="5">
    <location>
        <begin position="141"/>
        <end position="193"/>
    </location>
</feature>
<dbReference type="SUPFAM" id="SSF88946">
    <property type="entry name" value="Sigma2 domain of RNA polymerase sigma factors"/>
    <property type="match status" value="1"/>
</dbReference>
<keyword evidence="4" id="KW-0804">Transcription</keyword>
<organism evidence="6 7">
    <name type="scientific">Aureibacter tunicatorum</name>
    <dbReference type="NCBI Taxonomy" id="866807"/>
    <lineage>
        <taxon>Bacteria</taxon>
        <taxon>Pseudomonadati</taxon>
        <taxon>Bacteroidota</taxon>
        <taxon>Cytophagia</taxon>
        <taxon>Cytophagales</taxon>
        <taxon>Persicobacteraceae</taxon>
        <taxon>Aureibacter</taxon>
    </lineage>
</organism>
<dbReference type="GO" id="GO:0006352">
    <property type="term" value="P:DNA-templated transcription initiation"/>
    <property type="evidence" value="ECO:0007669"/>
    <property type="project" value="InterPro"/>
</dbReference>
<dbReference type="InterPro" id="IPR039425">
    <property type="entry name" value="RNA_pol_sigma-70-like"/>
</dbReference>
<accession>A0AAE3XSW9</accession>
<dbReference type="PANTHER" id="PTHR43133:SF46">
    <property type="entry name" value="RNA POLYMERASE SIGMA-70 FACTOR ECF SUBFAMILY"/>
    <property type="match status" value="1"/>
</dbReference>
<dbReference type="PANTHER" id="PTHR43133">
    <property type="entry name" value="RNA POLYMERASE ECF-TYPE SIGMA FACTO"/>
    <property type="match status" value="1"/>
</dbReference>
<evidence type="ECO:0000256" key="2">
    <source>
        <dbReference type="ARBA" id="ARBA00023015"/>
    </source>
</evidence>
<dbReference type="RefSeq" id="WP_309943241.1">
    <property type="nucleotide sequence ID" value="NZ_AP025308.1"/>
</dbReference>
<evidence type="ECO:0000313" key="7">
    <source>
        <dbReference type="Proteomes" id="UP001185092"/>
    </source>
</evidence>
<proteinExistence type="inferred from homology"/>
<dbReference type="AlphaFoldDB" id="A0AAE3XSW9"/>
<keyword evidence="3" id="KW-0731">Sigma factor</keyword>
<protein>
    <submittedName>
        <fullName evidence="6">RNA polymerase sigma factor (Sigma-70 family)</fullName>
    </submittedName>
</protein>
<keyword evidence="7" id="KW-1185">Reference proteome</keyword>
<dbReference type="InterPro" id="IPR013325">
    <property type="entry name" value="RNA_pol_sigma_r2"/>
</dbReference>
<dbReference type="Pfam" id="PF08281">
    <property type="entry name" value="Sigma70_r4_2"/>
    <property type="match status" value="1"/>
</dbReference>
<sequence>MGEGKFFLLKERIAAEKGKAILSDKALWLNFKRGDRGAFQSIYNTHRKPLVCYGLSIVSDKDLAVDCVQDLFVELWDRRAYLSDINSIRPYLLKSLRRKLLKKSNKESRIHSLVPETHFEDSECSVEDSIVRSQEWQTLKRDLLESLNRLSDRQQQAMRLKYYYDWSYEEISSFMNINTQSVYNLIHNSIRKMQNHSIKSC</sequence>
<reference evidence="6" key="1">
    <citation type="submission" date="2023-07" db="EMBL/GenBank/DDBJ databases">
        <title>Genomic Encyclopedia of Type Strains, Phase IV (KMG-IV): sequencing the most valuable type-strain genomes for metagenomic binning, comparative biology and taxonomic classification.</title>
        <authorList>
            <person name="Goeker M."/>
        </authorList>
    </citation>
    <scope>NUCLEOTIDE SEQUENCE</scope>
    <source>
        <strain evidence="6">DSM 26174</strain>
    </source>
</reference>